<feature type="transmembrane region" description="Helical" evidence="1">
    <location>
        <begin position="47"/>
        <end position="73"/>
    </location>
</feature>
<evidence type="ECO:0000256" key="1">
    <source>
        <dbReference type="SAM" id="Phobius"/>
    </source>
</evidence>
<dbReference type="EMBL" id="WVRA01000003">
    <property type="protein sequence ID" value="NOE18878.1"/>
    <property type="molecule type" value="Genomic_DNA"/>
</dbReference>
<protein>
    <submittedName>
        <fullName evidence="2">Uncharacterized protein</fullName>
    </submittedName>
</protein>
<feature type="transmembrane region" description="Helical" evidence="1">
    <location>
        <begin position="12"/>
        <end position="35"/>
    </location>
</feature>
<dbReference type="Proteomes" id="UP000597886">
    <property type="component" value="Unassembled WGS sequence"/>
</dbReference>
<name>A0AA90YTK6_9RHOB</name>
<gene>
    <name evidence="2" type="ORF">GS634_12175</name>
</gene>
<keyword evidence="1" id="KW-1133">Transmembrane helix</keyword>
<proteinExistence type="predicted"/>
<organism evidence="2 3">
    <name type="scientific">Ruegeria atlantica</name>
    <dbReference type="NCBI Taxonomy" id="81569"/>
    <lineage>
        <taxon>Bacteria</taxon>
        <taxon>Pseudomonadati</taxon>
        <taxon>Pseudomonadota</taxon>
        <taxon>Alphaproteobacteria</taxon>
        <taxon>Rhodobacterales</taxon>
        <taxon>Roseobacteraceae</taxon>
        <taxon>Ruegeria</taxon>
    </lineage>
</organism>
<sequence length="120" mass="12613">MTKAAIGFGQGAIRALILINGGAAIAVMTFIGNFGTVQAGLISSFSLALLLFSMGVAAAALVAGCSYVTQFFYESSSGRLLKAGIAFHWLAVLSAIVSLVFFVWALLTAYHGFEQMQVLR</sequence>
<comment type="caution">
    <text evidence="2">The sequence shown here is derived from an EMBL/GenBank/DDBJ whole genome shotgun (WGS) entry which is preliminary data.</text>
</comment>
<dbReference type="AlphaFoldDB" id="A0AA90YTK6"/>
<reference evidence="2" key="1">
    <citation type="submission" date="2019-12" db="EMBL/GenBank/DDBJ databases">
        <title>Ruegeria JWLKs population differentiation of coral mucus and skeleton niches.</title>
        <authorList>
            <person name="Luo D."/>
        </authorList>
    </citation>
    <scope>NUCLEOTIDE SEQUENCE</scope>
    <source>
        <strain evidence="2">HKCCD6181</strain>
    </source>
</reference>
<evidence type="ECO:0000313" key="3">
    <source>
        <dbReference type="Proteomes" id="UP000597886"/>
    </source>
</evidence>
<keyword evidence="1" id="KW-0812">Transmembrane</keyword>
<keyword evidence="1" id="KW-0472">Membrane</keyword>
<evidence type="ECO:0000313" key="2">
    <source>
        <dbReference type="EMBL" id="NOE18878.1"/>
    </source>
</evidence>
<dbReference type="RefSeq" id="WP_171330281.1">
    <property type="nucleotide sequence ID" value="NZ_WVRA01000003.1"/>
</dbReference>
<accession>A0AA90YTK6</accession>
<feature type="transmembrane region" description="Helical" evidence="1">
    <location>
        <begin position="85"/>
        <end position="107"/>
    </location>
</feature>